<evidence type="ECO:0000313" key="2">
    <source>
        <dbReference type="Proteomes" id="UP000049222"/>
    </source>
</evidence>
<organism evidence="1 2">
    <name type="scientific">Jannaschia donghaensis</name>
    <dbReference type="NCBI Taxonomy" id="420998"/>
    <lineage>
        <taxon>Bacteria</taxon>
        <taxon>Pseudomonadati</taxon>
        <taxon>Pseudomonadota</taxon>
        <taxon>Alphaproteobacteria</taxon>
        <taxon>Rhodobacterales</taxon>
        <taxon>Roseobacteraceae</taxon>
        <taxon>Jannaschia</taxon>
    </lineage>
</organism>
<keyword evidence="2" id="KW-1185">Reference proteome</keyword>
<dbReference type="RefSeq" id="WP_055083174.1">
    <property type="nucleotide sequence ID" value="NZ_CXSU01000011.1"/>
</dbReference>
<name>A0A0M6YI49_9RHOB</name>
<dbReference type="OrthoDB" id="7659049at2"/>
<evidence type="ECO:0008006" key="3">
    <source>
        <dbReference type="Google" id="ProtNLM"/>
    </source>
</evidence>
<evidence type="ECO:0000313" key="1">
    <source>
        <dbReference type="EMBL" id="CTQ48947.1"/>
    </source>
</evidence>
<protein>
    <recommendedName>
        <fullName evidence="3">Rho termination factor N-terminal domain-containing protein</fullName>
    </recommendedName>
</protein>
<proteinExistence type="predicted"/>
<sequence length="84" mass="9228">MTTDLDDLNVDALKDLGRVQQVEGHNDMTRDELLDALDGPVDDDLAKWLGKSRQEIYDAAGDAGIEGRKDMQKSELLRALAKSG</sequence>
<gene>
    <name evidence="1" type="ORF">JDO7802_00955</name>
</gene>
<accession>A0A0M6YI49</accession>
<reference evidence="1 2" key="1">
    <citation type="submission" date="2015-07" db="EMBL/GenBank/DDBJ databases">
        <authorList>
            <person name="Noorani M."/>
        </authorList>
    </citation>
    <scope>NUCLEOTIDE SEQUENCE [LARGE SCALE GENOMIC DNA]</scope>
    <source>
        <strain evidence="1 2">CECT 7802</strain>
    </source>
</reference>
<dbReference type="STRING" id="420998.JDO7802_00955"/>
<dbReference type="EMBL" id="CXSU01000011">
    <property type="protein sequence ID" value="CTQ48947.1"/>
    <property type="molecule type" value="Genomic_DNA"/>
</dbReference>
<dbReference type="AlphaFoldDB" id="A0A0M6YI49"/>
<dbReference type="Proteomes" id="UP000049222">
    <property type="component" value="Unassembled WGS sequence"/>
</dbReference>